<name>A0A9P4NB77_9PLEO</name>
<dbReference type="InterPro" id="IPR000073">
    <property type="entry name" value="AB_hydrolase_1"/>
</dbReference>
<dbReference type="Gene3D" id="3.40.50.1820">
    <property type="entry name" value="alpha/beta hydrolase"/>
    <property type="match status" value="1"/>
</dbReference>
<evidence type="ECO:0000313" key="3">
    <source>
        <dbReference type="EMBL" id="KAF2269968.1"/>
    </source>
</evidence>
<dbReference type="AlphaFoldDB" id="A0A9P4NB77"/>
<dbReference type="InterPro" id="IPR050471">
    <property type="entry name" value="AB_hydrolase"/>
</dbReference>
<evidence type="ECO:0000259" key="2">
    <source>
        <dbReference type="Pfam" id="PF00561"/>
    </source>
</evidence>
<proteinExistence type="predicted"/>
<feature type="signal peptide" evidence="1">
    <location>
        <begin position="1"/>
        <end position="19"/>
    </location>
</feature>
<dbReference type="GO" id="GO:0004806">
    <property type="term" value="F:triacylglycerol lipase activity"/>
    <property type="evidence" value="ECO:0007669"/>
    <property type="project" value="TreeGrafter"/>
</dbReference>
<gene>
    <name evidence="3" type="ORF">CC78DRAFT_528495</name>
</gene>
<accession>A0A9P4NB77</accession>
<dbReference type="GO" id="GO:0046503">
    <property type="term" value="P:glycerolipid catabolic process"/>
    <property type="evidence" value="ECO:0007669"/>
    <property type="project" value="TreeGrafter"/>
</dbReference>
<keyword evidence="4" id="KW-1185">Reference proteome</keyword>
<dbReference type="EMBL" id="ML986580">
    <property type="protein sequence ID" value="KAF2269968.1"/>
    <property type="molecule type" value="Genomic_DNA"/>
</dbReference>
<dbReference type="InterPro" id="IPR029058">
    <property type="entry name" value="AB_hydrolase_fold"/>
</dbReference>
<dbReference type="Proteomes" id="UP000800093">
    <property type="component" value="Unassembled WGS sequence"/>
</dbReference>
<dbReference type="Pfam" id="PF00561">
    <property type="entry name" value="Abhydrolase_1"/>
    <property type="match status" value="1"/>
</dbReference>
<dbReference type="OrthoDB" id="408373at2759"/>
<feature type="chain" id="PRO_5040195566" evidence="1">
    <location>
        <begin position="20"/>
        <end position="326"/>
    </location>
</feature>
<keyword evidence="1" id="KW-0732">Signal</keyword>
<dbReference type="PANTHER" id="PTHR43433:SF5">
    <property type="entry name" value="AB HYDROLASE-1 DOMAIN-CONTAINING PROTEIN"/>
    <property type="match status" value="1"/>
</dbReference>
<evidence type="ECO:0000313" key="4">
    <source>
        <dbReference type="Proteomes" id="UP000800093"/>
    </source>
</evidence>
<dbReference type="SUPFAM" id="SSF53474">
    <property type="entry name" value="alpha/beta-Hydrolases"/>
    <property type="match status" value="1"/>
</dbReference>
<feature type="domain" description="AB hydrolase-1" evidence="2">
    <location>
        <begin position="49"/>
        <end position="170"/>
    </location>
</feature>
<comment type="caution">
    <text evidence="3">The sequence shown here is derived from an EMBL/GenBank/DDBJ whole genome shotgun (WGS) entry which is preliminary data.</text>
</comment>
<reference evidence="4" key="1">
    <citation type="journal article" date="2020" name="Stud. Mycol.">
        <title>101 Dothideomycetes genomes: A test case for predicting lifestyles and emergence of pathogens.</title>
        <authorList>
            <person name="Haridas S."/>
            <person name="Albert R."/>
            <person name="Binder M."/>
            <person name="Bloem J."/>
            <person name="LaButti K."/>
            <person name="Salamov A."/>
            <person name="Andreopoulos B."/>
            <person name="Baker S."/>
            <person name="Barry K."/>
            <person name="Bills G."/>
            <person name="Bluhm B."/>
            <person name="Cannon C."/>
            <person name="Castanera R."/>
            <person name="Culley D."/>
            <person name="Daum C."/>
            <person name="Ezra D."/>
            <person name="Gonzalez J."/>
            <person name="Henrissat B."/>
            <person name="Kuo A."/>
            <person name="Liang C."/>
            <person name="Lipzen A."/>
            <person name="Lutzoni F."/>
            <person name="Magnuson J."/>
            <person name="Mondo S."/>
            <person name="Nolan M."/>
            <person name="Ohm R."/>
            <person name="Pangilinan J."/>
            <person name="Park H.-J."/>
            <person name="Ramirez L."/>
            <person name="Alfaro M."/>
            <person name="Sun H."/>
            <person name="Tritt A."/>
            <person name="Yoshinaga Y."/>
            <person name="Zwiers L.-H."/>
            <person name="Turgeon B."/>
            <person name="Goodwin S."/>
            <person name="Spatafora J."/>
            <person name="Crous P."/>
            <person name="Grigoriev I."/>
        </authorList>
    </citation>
    <scope>NUCLEOTIDE SEQUENCE [LARGE SCALE GENOMIC DNA]</scope>
    <source>
        <strain evidence="4">CBS 304.66</strain>
    </source>
</reference>
<protein>
    <submittedName>
        <fullName evidence="3">Alpha/beta-hydrolase</fullName>
    </submittedName>
</protein>
<sequence length="326" mass="35851">MHFFAALTLLFEAALLVQAQLNATIPSSKPGYLDVPGASLYYETVGKGPLLLFISGGNGAADIWRSIAMILSLNYKVAYYDRRGFSRSYLSVTEPQDYDHRLYTDVDDAYRLIKHLSNEPAIVLGTSSGAIVALELLIQHPAILRTLVSHEPPAITLLPDIEVLTVMQQEVYTTYRKFGIPAAMLKFATLYEGNLGAVAGLFSGMDPKISPFMAGNSMLWFEREILPYPLHEFNLTAMESNKDLLMLANGKETDPSALQYRTNVVLGQKFGLNVELLAGGHTGYNLEPQAFAKDLVLALGKRGSGMEEAIVGPIRYGATSLKKKRR</sequence>
<dbReference type="PANTHER" id="PTHR43433">
    <property type="entry name" value="HYDROLASE, ALPHA/BETA FOLD FAMILY PROTEIN"/>
    <property type="match status" value="1"/>
</dbReference>
<organism evidence="3 4">
    <name type="scientific">Lojkania enalia</name>
    <dbReference type="NCBI Taxonomy" id="147567"/>
    <lineage>
        <taxon>Eukaryota</taxon>
        <taxon>Fungi</taxon>
        <taxon>Dikarya</taxon>
        <taxon>Ascomycota</taxon>
        <taxon>Pezizomycotina</taxon>
        <taxon>Dothideomycetes</taxon>
        <taxon>Pleosporomycetidae</taxon>
        <taxon>Pleosporales</taxon>
        <taxon>Pleosporales incertae sedis</taxon>
        <taxon>Lojkania</taxon>
    </lineage>
</organism>
<evidence type="ECO:0000256" key="1">
    <source>
        <dbReference type="SAM" id="SignalP"/>
    </source>
</evidence>